<evidence type="ECO:0000256" key="4">
    <source>
        <dbReference type="PROSITE-ProRule" id="PRU00810"/>
    </source>
</evidence>
<dbReference type="PANTHER" id="PTHR12346:SF0">
    <property type="entry name" value="SIN3A, ISOFORM G"/>
    <property type="match status" value="1"/>
</dbReference>
<dbReference type="InterPro" id="IPR013194">
    <property type="entry name" value="HDAC_interact_dom"/>
</dbReference>
<feature type="compositionally biased region" description="Low complexity" evidence="5">
    <location>
        <begin position="506"/>
        <end position="544"/>
    </location>
</feature>
<dbReference type="SUPFAM" id="SSF47762">
    <property type="entry name" value="PAH2 domain"/>
    <property type="match status" value="3"/>
</dbReference>
<evidence type="ECO:0000256" key="3">
    <source>
        <dbReference type="ARBA" id="ARBA00023242"/>
    </source>
</evidence>
<dbReference type="InterPro" id="IPR039774">
    <property type="entry name" value="Sin3-like"/>
</dbReference>
<dbReference type="InterPro" id="IPR031693">
    <property type="entry name" value="Sin3_C"/>
</dbReference>
<sequence length="1361" mass="150656">MEEGEIAADSPPAQTPPHSDSPSRPAEQSLPILKLSPVADNGSKTAPPPAADSEREPAAPPSGLEDHDMIDASSTTVAADTESAVTDKPGEPNAKPVWNVEPTRPESRNALAQSQDATDSARDVDALTDQPTQPQVSPPPPQNAPGTATPAAERPLNVTDALSYLDAVKVQFNDQPNVYNRFLDIMKDFKSQLIDTPGVIKRVSTLFNGHPSLIQGFNTFLPAGYRIECSSGPMGADGTMGDNFITVTTPTGTTVHTMAAMQDLDQPPPPLPPPVEPPMLKAEHNLHMYEGADGLTYEPAVQYVQKIKKRCDEETYKAFLAILTSYYNYPGSVDEQDVSLQIAKLFKDAPDLHSDFRSFMPEKGNALGDPDGGFGALAAGLAGALMGHGDPRESKSNKRKSDALGGPGLSGAVSGSVPAKRKRKAGERERERERDRAGDKDRDRGADRGREKDRERSSKKLKHTSSHDLSSSAGYNPSKLSGRASPAPARRSTHAAQPIGHGLHAHQQSQHPHMQPQHHQQQQQSTRGPGVAGAPPRPGASQHQNQQSFFSFFDRVKRALDSKDTYAEFLKVVNLFTQEYIDTARFVQKARMFLGEGELMMELREIVGWDERRERESWERARKEKEAGGEEGGWTRPVVIEKPIPGRVDLNVKYGSYRRLPASEINVTCSGRDEMCRAVLNDEWVSHPTWASEDAGFVASKKNIYEEALHRSEEERHEYDFHIEGIGRLITLLEPWNHKIAQLPPEERSAFKIKPNLGGTAKSIHHRILKKIYGREAGVEVIQAIQDTPSVAVPVVFLRLKQKEEEWKRAQREWNKVWREVDERNYQKSLDHQGVTFKAADKKAITAKAFVSQIEAAREEQMAKRASLIDPLFARTRPRHQLEFAIDDTSVLQDALKLILAFLDRTQGQINFHERRRVESFLRSFVCLFFNLDPIAFNAAFIGAQDANALGANGAGVNDSDASDDVVSVTGGSAADDVEVASTASGGSRGGRGQRKAGSQANGTGGTGGGDLRKKLLKSEQAKSTSRKTRGTPTASRFASPVVPDEEPKAVATDSAAQARRTMRKGMFFTNTVFYVFLRQLELLYSRLAMYKGLSAQLAREAKQPESPLTNALGLVDVNGNSTTVSPDLHYHLMLSTCERLFDNELEQHAFEDQMRGMFGTKSAYRIFTVDKLIGAIIKQVQTIFVDPKSQDLLENLKRDRALTTATSQDLINSRRNAEKVLGPDENLFRMDWLPDSKTMTVQLIGKDDSSFDDSEILTGRWQAYLDSFVSSQETEGVSQSKVRRPFLRRNIPASEQEKQPEVLARGGLEIKVCTRTYRLFFVPNSEDVLIKIRRKADVEKALKTLPAITKRRQAWLEAYQ</sequence>
<feature type="compositionally biased region" description="Basic and acidic residues" evidence="5">
    <location>
        <begin position="426"/>
        <end position="458"/>
    </location>
</feature>
<keyword evidence="8" id="KW-1185">Reference proteome</keyword>
<evidence type="ECO:0000313" key="7">
    <source>
        <dbReference type="EMBL" id="KAL0958045.1"/>
    </source>
</evidence>
<feature type="region of interest" description="Disordered" evidence="5">
    <location>
        <begin position="385"/>
        <end position="544"/>
    </location>
</feature>
<evidence type="ECO:0000256" key="5">
    <source>
        <dbReference type="SAM" id="MobiDB-lite"/>
    </source>
</evidence>
<keyword evidence="2" id="KW-0678">Repressor</keyword>
<dbReference type="Pfam" id="PF02671">
    <property type="entry name" value="PAH"/>
    <property type="match status" value="3"/>
</dbReference>
<evidence type="ECO:0000256" key="1">
    <source>
        <dbReference type="ARBA" id="ARBA00004123"/>
    </source>
</evidence>
<dbReference type="PANTHER" id="PTHR12346">
    <property type="entry name" value="SIN3B-RELATED"/>
    <property type="match status" value="1"/>
</dbReference>
<feature type="compositionally biased region" description="Basic and acidic residues" evidence="5">
    <location>
        <begin position="1011"/>
        <end position="1021"/>
    </location>
</feature>
<protein>
    <recommendedName>
        <fullName evidence="6">Histone deacetylase interacting domain-containing protein</fullName>
    </recommendedName>
</protein>
<comment type="caution">
    <text evidence="7">The sequence shown here is derived from an EMBL/GenBank/DDBJ whole genome shotgun (WGS) entry which is preliminary data.</text>
</comment>
<dbReference type="Proteomes" id="UP001556367">
    <property type="component" value="Unassembled WGS sequence"/>
</dbReference>
<feature type="region of interest" description="Disordered" evidence="5">
    <location>
        <begin position="1"/>
        <end position="152"/>
    </location>
</feature>
<comment type="subcellular location">
    <subcellularLocation>
        <location evidence="1 4">Nucleus</location>
    </subcellularLocation>
</comment>
<dbReference type="Pfam" id="PF16879">
    <property type="entry name" value="Sin3a_C"/>
    <property type="match status" value="1"/>
</dbReference>
<proteinExistence type="predicted"/>
<feature type="compositionally biased region" description="Basic and acidic residues" evidence="5">
    <location>
        <begin position="389"/>
        <end position="402"/>
    </location>
</feature>
<dbReference type="EMBL" id="JASNQZ010000004">
    <property type="protein sequence ID" value="KAL0958045.1"/>
    <property type="molecule type" value="Genomic_DNA"/>
</dbReference>
<dbReference type="Gene3D" id="1.20.1160.11">
    <property type="entry name" value="Paired amphipathic helix"/>
    <property type="match status" value="3"/>
</dbReference>
<name>A0ABR3JS89_9AGAR</name>
<evidence type="ECO:0000256" key="2">
    <source>
        <dbReference type="ARBA" id="ARBA00022491"/>
    </source>
</evidence>
<feature type="compositionally biased region" description="Polar residues" evidence="5">
    <location>
        <begin position="467"/>
        <end position="479"/>
    </location>
</feature>
<keyword evidence="3 4" id="KW-0539">Nucleus</keyword>
<feature type="region of interest" description="Disordered" evidence="5">
    <location>
        <begin position="978"/>
        <end position="1056"/>
    </location>
</feature>
<dbReference type="InterPro" id="IPR003822">
    <property type="entry name" value="PAH"/>
</dbReference>
<gene>
    <name evidence="7" type="ORF">HGRIS_000221</name>
</gene>
<organism evidence="7 8">
    <name type="scientific">Hohenbuehelia grisea</name>
    <dbReference type="NCBI Taxonomy" id="104357"/>
    <lineage>
        <taxon>Eukaryota</taxon>
        <taxon>Fungi</taxon>
        <taxon>Dikarya</taxon>
        <taxon>Basidiomycota</taxon>
        <taxon>Agaricomycotina</taxon>
        <taxon>Agaricomycetes</taxon>
        <taxon>Agaricomycetidae</taxon>
        <taxon>Agaricales</taxon>
        <taxon>Pleurotineae</taxon>
        <taxon>Pleurotaceae</taxon>
        <taxon>Hohenbuehelia</taxon>
    </lineage>
</organism>
<dbReference type="InterPro" id="IPR036600">
    <property type="entry name" value="PAH_sf"/>
</dbReference>
<evidence type="ECO:0000313" key="8">
    <source>
        <dbReference type="Proteomes" id="UP001556367"/>
    </source>
</evidence>
<evidence type="ECO:0000259" key="6">
    <source>
        <dbReference type="SMART" id="SM00761"/>
    </source>
</evidence>
<reference evidence="8" key="1">
    <citation type="submission" date="2024-06" db="EMBL/GenBank/DDBJ databases">
        <title>Multi-omics analyses provide insights into the biosynthesis of the anticancer antibiotic pleurotin in Hohenbuehelia grisea.</title>
        <authorList>
            <person name="Weaver J.A."/>
            <person name="Alberti F."/>
        </authorList>
    </citation>
    <scope>NUCLEOTIDE SEQUENCE [LARGE SCALE GENOMIC DNA]</scope>
    <source>
        <strain evidence="8">T-177</strain>
    </source>
</reference>
<dbReference type="SMART" id="SM00761">
    <property type="entry name" value="HDAC_interact"/>
    <property type="match status" value="1"/>
</dbReference>
<accession>A0ABR3JS89</accession>
<dbReference type="Pfam" id="PF08295">
    <property type="entry name" value="Sin3_corepress"/>
    <property type="match status" value="1"/>
</dbReference>
<feature type="domain" description="Histone deacetylase interacting" evidence="6">
    <location>
        <begin position="651"/>
        <end position="750"/>
    </location>
</feature>
<dbReference type="PROSITE" id="PS51477">
    <property type="entry name" value="PAH"/>
    <property type="match status" value="2"/>
</dbReference>